<organism evidence="2 3">
    <name type="scientific">Brumimicrobium glaciale</name>
    <dbReference type="NCBI Taxonomy" id="200475"/>
    <lineage>
        <taxon>Bacteria</taxon>
        <taxon>Pseudomonadati</taxon>
        <taxon>Bacteroidota</taxon>
        <taxon>Flavobacteriia</taxon>
        <taxon>Flavobacteriales</taxon>
        <taxon>Crocinitomicaceae</taxon>
        <taxon>Brumimicrobium</taxon>
    </lineage>
</organism>
<feature type="transmembrane region" description="Helical" evidence="1">
    <location>
        <begin position="68"/>
        <end position="89"/>
    </location>
</feature>
<keyword evidence="3" id="KW-1185">Reference proteome</keyword>
<reference evidence="2 3" key="1">
    <citation type="submission" date="2019-02" db="EMBL/GenBank/DDBJ databases">
        <title>Genome sequence of the sea-ice species Brumimicrobium glaciale.</title>
        <authorList>
            <person name="Bowman J.P."/>
        </authorList>
    </citation>
    <scope>NUCLEOTIDE SEQUENCE [LARGE SCALE GENOMIC DNA]</scope>
    <source>
        <strain evidence="2 3">IC156</strain>
    </source>
</reference>
<keyword evidence="1" id="KW-1133">Transmembrane helix</keyword>
<feature type="transmembrane region" description="Helical" evidence="1">
    <location>
        <begin position="188"/>
        <end position="211"/>
    </location>
</feature>
<keyword evidence="1" id="KW-0812">Transmembrane</keyword>
<feature type="transmembrane region" description="Helical" evidence="1">
    <location>
        <begin position="158"/>
        <end position="176"/>
    </location>
</feature>
<name>A0A4V1WG61_9FLAO</name>
<dbReference type="AlphaFoldDB" id="A0A4V1WG61"/>
<dbReference type="EMBL" id="SETE01000001">
    <property type="protein sequence ID" value="RYM35581.1"/>
    <property type="molecule type" value="Genomic_DNA"/>
</dbReference>
<evidence type="ECO:0000313" key="3">
    <source>
        <dbReference type="Proteomes" id="UP000293952"/>
    </source>
</evidence>
<protein>
    <submittedName>
        <fullName evidence="2">DUF4271 domain-containing protein</fullName>
    </submittedName>
</protein>
<accession>A0A4V1WG61</accession>
<sequence>MKEMELTLREELFPHWVIYALLLTITVLSVLKYQREMVFSHISVAFFKSPSSLPNAKESLSFLGRTNWVMLLTYFAISGIAVYMLLAYYESTDYWLISLPTIVYLFQLFALFFVGFLSGEFKYVKENILLLNFSAHITGIVLIPILFIWILNPQLSEYMVMTIAAVLILFYSLRVVRGMLLAIRNKALWYYIILYLCGLEIWPIVVGYLLVSPVFIG</sequence>
<dbReference type="Pfam" id="PF14093">
    <property type="entry name" value="DUF4271"/>
    <property type="match status" value="1"/>
</dbReference>
<evidence type="ECO:0000313" key="2">
    <source>
        <dbReference type="EMBL" id="RYM35581.1"/>
    </source>
</evidence>
<dbReference type="Proteomes" id="UP000293952">
    <property type="component" value="Unassembled WGS sequence"/>
</dbReference>
<dbReference type="OrthoDB" id="1467217at2"/>
<evidence type="ECO:0000256" key="1">
    <source>
        <dbReference type="SAM" id="Phobius"/>
    </source>
</evidence>
<dbReference type="InterPro" id="IPR025367">
    <property type="entry name" value="DUF4271"/>
</dbReference>
<feature type="transmembrane region" description="Helical" evidence="1">
    <location>
        <begin position="95"/>
        <end position="117"/>
    </location>
</feature>
<feature type="transmembrane region" description="Helical" evidence="1">
    <location>
        <begin position="129"/>
        <end position="152"/>
    </location>
</feature>
<keyword evidence="1" id="KW-0472">Membrane</keyword>
<proteinExistence type="predicted"/>
<feature type="transmembrane region" description="Helical" evidence="1">
    <location>
        <begin position="12"/>
        <end position="31"/>
    </location>
</feature>
<comment type="caution">
    <text evidence="2">The sequence shown here is derived from an EMBL/GenBank/DDBJ whole genome shotgun (WGS) entry which is preliminary data.</text>
</comment>
<gene>
    <name evidence="2" type="ORF">ERX46_00920</name>
</gene>